<feature type="non-terminal residue" evidence="2">
    <location>
        <position position="71"/>
    </location>
</feature>
<reference evidence="2 3" key="1">
    <citation type="submission" date="2021-10" db="EMBL/GenBank/DDBJ databases">
        <title>Anaerobic single-cell dispensing facilitates the cultivation of human gut bacteria.</title>
        <authorList>
            <person name="Afrizal A."/>
        </authorList>
    </citation>
    <scope>NUCLEOTIDE SEQUENCE [LARGE SCALE GENOMIC DNA]</scope>
    <source>
        <strain evidence="2 3">CLA-AA-H232</strain>
    </source>
</reference>
<sequence length="71" mass="8281">MVLLRILTSVFIFFGLYFICRAIFGDKSIKSNKWKQKQSPQAILNARKEIITGKKLSKFEKFKANAEEVLR</sequence>
<accession>A0AAE3JAU8</accession>
<gene>
    <name evidence="2" type="ORF">LKE05_13785</name>
</gene>
<evidence type="ECO:0000313" key="3">
    <source>
        <dbReference type="Proteomes" id="UP001198242"/>
    </source>
</evidence>
<organism evidence="2 3">
    <name type="scientific">Hominilimicola fabiformis</name>
    <dbReference type="NCBI Taxonomy" id="2885356"/>
    <lineage>
        <taxon>Bacteria</taxon>
        <taxon>Bacillati</taxon>
        <taxon>Bacillota</taxon>
        <taxon>Clostridia</taxon>
        <taxon>Eubacteriales</taxon>
        <taxon>Oscillospiraceae</taxon>
        <taxon>Hominilimicola</taxon>
    </lineage>
</organism>
<feature type="transmembrane region" description="Helical" evidence="1">
    <location>
        <begin position="6"/>
        <end position="24"/>
    </location>
</feature>
<keyword evidence="1" id="KW-0812">Transmembrane</keyword>
<dbReference type="RefSeq" id="WP_308457216.1">
    <property type="nucleotide sequence ID" value="NZ_JAJEQM010000030.1"/>
</dbReference>
<comment type="caution">
    <text evidence="2">The sequence shown here is derived from an EMBL/GenBank/DDBJ whole genome shotgun (WGS) entry which is preliminary data.</text>
</comment>
<keyword evidence="1" id="KW-0472">Membrane</keyword>
<keyword evidence="3" id="KW-1185">Reference proteome</keyword>
<dbReference type="Proteomes" id="UP001198242">
    <property type="component" value="Unassembled WGS sequence"/>
</dbReference>
<keyword evidence="1" id="KW-1133">Transmembrane helix</keyword>
<evidence type="ECO:0000256" key="1">
    <source>
        <dbReference type="SAM" id="Phobius"/>
    </source>
</evidence>
<name>A0AAE3JAU8_9FIRM</name>
<dbReference type="EMBL" id="JAJEQM010000030">
    <property type="protein sequence ID" value="MCC2211852.1"/>
    <property type="molecule type" value="Genomic_DNA"/>
</dbReference>
<protein>
    <submittedName>
        <fullName evidence="2">Uncharacterized protein</fullName>
    </submittedName>
</protein>
<proteinExistence type="predicted"/>
<evidence type="ECO:0000313" key="2">
    <source>
        <dbReference type="EMBL" id="MCC2211852.1"/>
    </source>
</evidence>
<dbReference type="AlphaFoldDB" id="A0AAE3JAU8"/>